<feature type="compositionally biased region" description="Basic and acidic residues" evidence="1">
    <location>
        <begin position="60"/>
        <end position="71"/>
    </location>
</feature>
<feature type="compositionally biased region" description="Polar residues" evidence="1">
    <location>
        <begin position="39"/>
        <end position="48"/>
    </location>
</feature>
<comment type="caution">
    <text evidence="2">The sequence shown here is derived from an EMBL/GenBank/DDBJ whole genome shotgun (WGS) entry which is preliminary data.</text>
</comment>
<reference evidence="2" key="1">
    <citation type="submission" date="2020-03" db="EMBL/GenBank/DDBJ databases">
        <authorList>
            <person name="Weist P."/>
        </authorList>
    </citation>
    <scope>NUCLEOTIDE SEQUENCE</scope>
</reference>
<feature type="region of interest" description="Disordered" evidence="1">
    <location>
        <begin position="1"/>
        <end position="119"/>
    </location>
</feature>
<proteinExistence type="predicted"/>
<evidence type="ECO:0000313" key="3">
    <source>
        <dbReference type="Proteomes" id="UP001153269"/>
    </source>
</evidence>
<keyword evidence="3" id="KW-1185">Reference proteome</keyword>
<dbReference type="EMBL" id="CADEAL010004365">
    <property type="protein sequence ID" value="CAB1457923.1"/>
    <property type="molecule type" value="Genomic_DNA"/>
</dbReference>
<organism evidence="2 3">
    <name type="scientific">Pleuronectes platessa</name>
    <name type="common">European plaice</name>
    <dbReference type="NCBI Taxonomy" id="8262"/>
    <lineage>
        <taxon>Eukaryota</taxon>
        <taxon>Metazoa</taxon>
        <taxon>Chordata</taxon>
        <taxon>Craniata</taxon>
        <taxon>Vertebrata</taxon>
        <taxon>Euteleostomi</taxon>
        <taxon>Actinopterygii</taxon>
        <taxon>Neopterygii</taxon>
        <taxon>Teleostei</taxon>
        <taxon>Neoteleostei</taxon>
        <taxon>Acanthomorphata</taxon>
        <taxon>Carangaria</taxon>
        <taxon>Pleuronectiformes</taxon>
        <taxon>Pleuronectoidei</taxon>
        <taxon>Pleuronectidae</taxon>
        <taxon>Pleuronectes</taxon>
    </lineage>
</organism>
<dbReference type="AlphaFoldDB" id="A0A9N7VVG0"/>
<feature type="compositionally biased region" description="Low complexity" evidence="1">
    <location>
        <begin position="17"/>
        <end position="31"/>
    </location>
</feature>
<evidence type="ECO:0000313" key="2">
    <source>
        <dbReference type="EMBL" id="CAB1457923.1"/>
    </source>
</evidence>
<dbReference type="Proteomes" id="UP001153269">
    <property type="component" value="Unassembled WGS sequence"/>
</dbReference>
<gene>
    <name evidence="2" type="ORF">PLEPLA_LOCUS45751</name>
</gene>
<sequence>MKRGREEEEEGGGLLKAVASRGRARSAALTSWERPSTGGRRQSVSQSETEQRGRHTGKKRERDTEQTERQLRSTGADRQAGCPVESASPRLTVWSRYAASRQQNHRRAGDSEPLPPSFLTELILLERTHSRSDPAPPGLED</sequence>
<protein>
    <submittedName>
        <fullName evidence="2">Uncharacterized protein</fullName>
    </submittedName>
</protein>
<evidence type="ECO:0000256" key="1">
    <source>
        <dbReference type="SAM" id="MobiDB-lite"/>
    </source>
</evidence>
<accession>A0A9N7VVG0</accession>
<name>A0A9N7VVG0_PLEPL</name>